<keyword evidence="3" id="KW-1185">Reference proteome</keyword>
<evidence type="ECO:0000256" key="1">
    <source>
        <dbReference type="SAM" id="Phobius"/>
    </source>
</evidence>
<keyword evidence="1" id="KW-1133">Transmembrane helix</keyword>
<keyword evidence="1" id="KW-0472">Membrane</keyword>
<protein>
    <submittedName>
        <fullName evidence="2">Uncharacterized protein</fullName>
    </submittedName>
</protein>
<keyword evidence="1" id="KW-0812">Transmembrane</keyword>
<gene>
    <name evidence="2" type="ORF">T02_8852</name>
</gene>
<name>A0A0V1KLY0_9BILA</name>
<comment type="caution">
    <text evidence="2">The sequence shown here is derived from an EMBL/GenBank/DDBJ whole genome shotgun (WGS) entry which is preliminary data.</text>
</comment>
<dbReference type="EMBL" id="JYDW01000490">
    <property type="protein sequence ID" value="KRZ48012.1"/>
    <property type="molecule type" value="Genomic_DNA"/>
</dbReference>
<organism evidence="2 3">
    <name type="scientific">Trichinella nativa</name>
    <dbReference type="NCBI Taxonomy" id="6335"/>
    <lineage>
        <taxon>Eukaryota</taxon>
        <taxon>Metazoa</taxon>
        <taxon>Ecdysozoa</taxon>
        <taxon>Nematoda</taxon>
        <taxon>Enoplea</taxon>
        <taxon>Dorylaimia</taxon>
        <taxon>Trichinellida</taxon>
        <taxon>Trichinellidae</taxon>
        <taxon>Trichinella</taxon>
    </lineage>
</organism>
<proteinExistence type="predicted"/>
<accession>A0A0V1KLY0</accession>
<sequence length="52" mass="5641">MGEKNYSLTFYLDIVLCICLPVLSGLDGDEQKMDAEIDSVINNTGVSGSKLM</sequence>
<reference evidence="2 3" key="1">
    <citation type="submission" date="2015-05" db="EMBL/GenBank/DDBJ databases">
        <title>Evolution of Trichinella species and genotypes.</title>
        <authorList>
            <person name="Korhonen P.K."/>
            <person name="Edoardo P."/>
            <person name="Giuseppe L.R."/>
            <person name="Gasser R.B."/>
        </authorList>
    </citation>
    <scope>NUCLEOTIDE SEQUENCE [LARGE SCALE GENOMIC DNA]</scope>
    <source>
        <strain evidence="2">ISS10</strain>
    </source>
</reference>
<evidence type="ECO:0000313" key="3">
    <source>
        <dbReference type="Proteomes" id="UP000054721"/>
    </source>
</evidence>
<evidence type="ECO:0000313" key="2">
    <source>
        <dbReference type="EMBL" id="KRZ48012.1"/>
    </source>
</evidence>
<feature type="transmembrane region" description="Helical" evidence="1">
    <location>
        <begin position="6"/>
        <end position="26"/>
    </location>
</feature>
<dbReference type="Proteomes" id="UP000054721">
    <property type="component" value="Unassembled WGS sequence"/>
</dbReference>
<dbReference type="AlphaFoldDB" id="A0A0V1KLY0"/>